<dbReference type="RefSeq" id="WP_210802907.1">
    <property type="nucleotide sequence ID" value="NZ_JAGQDE010000013.1"/>
</dbReference>
<feature type="domain" description="HTH gntR-type" evidence="4">
    <location>
        <begin position="33"/>
        <end position="100"/>
    </location>
</feature>
<dbReference type="InterPro" id="IPR036390">
    <property type="entry name" value="WH_DNA-bd_sf"/>
</dbReference>
<keyword evidence="6" id="KW-1185">Reference proteome</keyword>
<dbReference type="PANTHER" id="PTHR43537">
    <property type="entry name" value="TRANSCRIPTIONAL REGULATOR, GNTR FAMILY"/>
    <property type="match status" value="1"/>
</dbReference>
<dbReference type="Proteomes" id="UP000678374">
    <property type="component" value="Unassembled WGS sequence"/>
</dbReference>
<dbReference type="EMBL" id="JAGQDE010000013">
    <property type="protein sequence ID" value="MBQ0960228.1"/>
    <property type="molecule type" value="Genomic_DNA"/>
</dbReference>
<dbReference type="Pfam" id="PF00392">
    <property type="entry name" value="GntR"/>
    <property type="match status" value="1"/>
</dbReference>
<proteinExistence type="predicted"/>
<keyword evidence="3" id="KW-0804">Transcription</keyword>
<dbReference type="InterPro" id="IPR036388">
    <property type="entry name" value="WH-like_DNA-bd_sf"/>
</dbReference>
<dbReference type="Gene3D" id="1.10.10.10">
    <property type="entry name" value="Winged helix-like DNA-binding domain superfamily/Winged helix DNA-binding domain"/>
    <property type="match status" value="1"/>
</dbReference>
<evidence type="ECO:0000259" key="4">
    <source>
        <dbReference type="PROSITE" id="PS50949"/>
    </source>
</evidence>
<comment type="caution">
    <text evidence="5">The sequence shown here is derived from an EMBL/GenBank/DDBJ whole genome shotgun (WGS) entry which is preliminary data.</text>
</comment>
<evidence type="ECO:0000256" key="2">
    <source>
        <dbReference type="ARBA" id="ARBA00023125"/>
    </source>
</evidence>
<reference evidence="5" key="1">
    <citation type="submission" date="2021-04" db="EMBL/GenBank/DDBJ databases">
        <title>The genome sequence of Ideonella sp. 4Y11.</title>
        <authorList>
            <person name="Liu Y."/>
        </authorList>
    </citation>
    <scope>NUCLEOTIDE SEQUENCE</scope>
    <source>
        <strain evidence="5">4Y11</strain>
    </source>
</reference>
<keyword evidence="1" id="KW-0805">Transcription regulation</keyword>
<accession>A0A940YHB2</accession>
<dbReference type="Gene3D" id="1.20.120.530">
    <property type="entry name" value="GntR ligand-binding domain-like"/>
    <property type="match status" value="1"/>
</dbReference>
<dbReference type="AlphaFoldDB" id="A0A940YHB2"/>
<dbReference type="GO" id="GO:0003677">
    <property type="term" value="F:DNA binding"/>
    <property type="evidence" value="ECO:0007669"/>
    <property type="project" value="UniProtKB-KW"/>
</dbReference>
<dbReference type="PANTHER" id="PTHR43537:SF24">
    <property type="entry name" value="GLUCONATE OPERON TRANSCRIPTIONAL REPRESSOR"/>
    <property type="match status" value="1"/>
</dbReference>
<dbReference type="InterPro" id="IPR008920">
    <property type="entry name" value="TF_FadR/GntR_C"/>
</dbReference>
<evidence type="ECO:0000313" key="6">
    <source>
        <dbReference type="Proteomes" id="UP000678374"/>
    </source>
</evidence>
<dbReference type="SMART" id="SM00895">
    <property type="entry name" value="FCD"/>
    <property type="match status" value="1"/>
</dbReference>
<keyword evidence="2" id="KW-0238">DNA-binding</keyword>
<dbReference type="GO" id="GO:0003700">
    <property type="term" value="F:DNA-binding transcription factor activity"/>
    <property type="evidence" value="ECO:0007669"/>
    <property type="project" value="InterPro"/>
</dbReference>
<gene>
    <name evidence="5" type="ORF">KAK06_14835</name>
</gene>
<evidence type="ECO:0000256" key="1">
    <source>
        <dbReference type="ARBA" id="ARBA00023015"/>
    </source>
</evidence>
<evidence type="ECO:0000313" key="5">
    <source>
        <dbReference type="EMBL" id="MBQ0960228.1"/>
    </source>
</evidence>
<name>A0A940YHB2_9BURK</name>
<dbReference type="SUPFAM" id="SSF46785">
    <property type="entry name" value="Winged helix' DNA-binding domain"/>
    <property type="match status" value="1"/>
</dbReference>
<dbReference type="InterPro" id="IPR000524">
    <property type="entry name" value="Tscrpt_reg_HTH_GntR"/>
</dbReference>
<sequence length="248" mass="26809">MPATATAADHAAFDHWAAPIEFRLFADSAGPTLTVSEQIAAKVGDRIVSGRLAPGVRLGEQELADEFATSRGPVREAIRILEREGLAVVLPRRGAVVTSLSADELRELFEVRAGLYEIVVRKLAEQRPPELLAVMRAGVARLAALVDDPAGGDAYAETVHRLMLVSARFAGNERLRRLLTALSLQSLRYSKLGLASAVRRRESVRLWQQATQALARGDAEGVMRLARERAQASAEEATRVIGDAAVRG</sequence>
<dbReference type="PROSITE" id="PS50949">
    <property type="entry name" value="HTH_GNTR"/>
    <property type="match status" value="1"/>
</dbReference>
<protein>
    <submittedName>
        <fullName evidence="5">GntR family transcriptional regulator</fullName>
    </submittedName>
</protein>
<dbReference type="InterPro" id="IPR011711">
    <property type="entry name" value="GntR_C"/>
</dbReference>
<dbReference type="SUPFAM" id="SSF48008">
    <property type="entry name" value="GntR ligand-binding domain-like"/>
    <property type="match status" value="1"/>
</dbReference>
<dbReference type="CDD" id="cd07377">
    <property type="entry name" value="WHTH_GntR"/>
    <property type="match status" value="1"/>
</dbReference>
<dbReference type="Pfam" id="PF07729">
    <property type="entry name" value="FCD"/>
    <property type="match status" value="1"/>
</dbReference>
<organism evidence="5 6">
    <name type="scientific">Ideonella aquatica</name>
    <dbReference type="NCBI Taxonomy" id="2824119"/>
    <lineage>
        <taxon>Bacteria</taxon>
        <taxon>Pseudomonadati</taxon>
        <taxon>Pseudomonadota</taxon>
        <taxon>Betaproteobacteria</taxon>
        <taxon>Burkholderiales</taxon>
        <taxon>Sphaerotilaceae</taxon>
        <taxon>Ideonella</taxon>
    </lineage>
</organism>
<dbReference type="PRINTS" id="PR00035">
    <property type="entry name" value="HTHGNTR"/>
</dbReference>
<dbReference type="SMART" id="SM00345">
    <property type="entry name" value="HTH_GNTR"/>
    <property type="match status" value="1"/>
</dbReference>
<evidence type="ECO:0000256" key="3">
    <source>
        <dbReference type="ARBA" id="ARBA00023163"/>
    </source>
</evidence>